<organism evidence="2 3">
    <name type="scientific">Kutzneria kofuensis</name>
    <dbReference type="NCBI Taxonomy" id="103725"/>
    <lineage>
        <taxon>Bacteria</taxon>
        <taxon>Bacillati</taxon>
        <taxon>Actinomycetota</taxon>
        <taxon>Actinomycetes</taxon>
        <taxon>Pseudonocardiales</taxon>
        <taxon>Pseudonocardiaceae</taxon>
        <taxon>Kutzneria</taxon>
    </lineage>
</organism>
<keyword evidence="3" id="KW-1185">Reference proteome</keyword>
<protein>
    <recommendedName>
        <fullName evidence="4">SH3 domain-containing protein</fullName>
    </recommendedName>
</protein>
<feature type="signal peptide" evidence="1">
    <location>
        <begin position="1"/>
        <end position="25"/>
    </location>
</feature>
<name>A0A7W9NLA7_9PSEU</name>
<dbReference type="AlphaFoldDB" id="A0A7W9NLA7"/>
<evidence type="ECO:0000313" key="3">
    <source>
        <dbReference type="Proteomes" id="UP000585638"/>
    </source>
</evidence>
<dbReference type="EMBL" id="JACHIR010000001">
    <property type="protein sequence ID" value="MBB5896108.1"/>
    <property type="molecule type" value="Genomic_DNA"/>
</dbReference>
<proteinExistence type="predicted"/>
<accession>A0A7W9NLA7</accession>
<sequence length="90" mass="9347">MVRRIGVVLAVLGLAAVGTAGAAQAAPTVKVVCGVQNVYLRTEPVGPVIDNLPAGSHFVVYEVTPGGWAHGTSYYDNVSGYVPNQYLCAE</sequence>
<reference evidence="2 3" key="1">
    <citation type="submission" date="2020-08" db="EMBL/GenBank/DDBJ databases">
        <title>Sequencing the genomes of 1000 actinobacteria strains.</title>
        <authorList>
            <person name="Klenk H.-P."/>
        </authorList>
    </citation>
    <scope>NUCLEOTIDE SEQUENCE [LARGE SCALE GENOMIC DNA]</scope>
    <source>
        <strain evidence="2 3">DSM 43851</strain>
    </source>
</reference>
<comment type="caution">
    <text evidence="2">The sequence shown here is derived from an EMBL/GenBank/DDBJ whole genome shotgun (WGS) entry which is preliminary data.</text>
</comment>
<evidence type="ECO:0000256" key="1">
    <source>
        <dbReference type="SAM" id="SignalP"/>
    </source>
</evidence>
<dbReference type="InterPro" id="IPR036028">
    <property type="entry name" value="SH3-like_dom_sf"/>
</dbReference>
<dbReference type="RefSeq" id="WP_184867816.1">
    <property type="nucleotide sequence ID" value="NZ_BAAAWY010000023.1"/>
</dbReference>
<keyword evidence="1" id="KW-0732">Signal</keyword>
<dbReference type="Proteomes" id="UP000585638">
    <property type="component" value="Unassembled WGS sequence"/>
</dbReference>
<evidence type="ECO:0000313" key="2">
    <source>
        <dbReference type="EMBL" id="MBB5896108.1"/>
    </source>
</evidence>
<dbReference type="SUPFAM" id="SSF50044">
    <property type="entry name" value="SH3-domain"/>
    <property type="match status" value="1"/>
</dbReference>
<feature type="chain" id="PRO_5031166898" description="SH3 domain-containing protein" evidence="1">
    <location>
        <begin position="26"/>
        <end position="90"/>
    </location>
</feature>
<gene>
    <name evidence="2" type="ORF">BJ998_007304</name>
</gene>
<evidence type="ECO:0008006" key="4">
    <source>
        <dbReference type="Google" id="ProtNLM"/>
    </source>
</evidence>